<dbReference type="InterPro" id="IPR029039">
    <property type="entry name" value="Flavoprotein-like_sf"/>
</dbReference>
<dbReference type="Gene3D" id="3.40.50.360">
    <property type="match status" value="1"/>
</dbReference>
<dbReference type="OrthoDB" id="9801479at2"/>
<sequence length="192" mass="20693">MIINPINTLTTFAGLKASGEVNVIEHIIRGHEIVEGRFVNHDILSKLNDCEAIVFGTPTYMGGVSAQFKSFADATSELWCHQEWSGKFAAGFTCGSAMNGDQTSTLQYLVTLSNQQGMLWVGLDSAHGYKDHGVNRLGCQLGVVAHSPNGDAHEADLASAKYLGQRVAKQALRVNLKSNKSSKKDALTRPSS</sequence>
<keyword evidence="4" id="KW-1185">Reference proteome</keyword>
<reference evidence="3 4" key="1">
    <citation type="submission" date="2019-04" db="EMBL/GenBank/DDBJ databases">
        <title>Alteromonas portus sp. nov., an alginate lyase-excreting marine bacterium.</title>
        <authorList>
            <person name="Huang H."/>
            <person name="Mo K."/>
            <person name="Bao S."/>
        </authorList>
    </citation>
    <scope>NUCLEOTIDE SEQUENCE [LARGE SCALE GENOMIC DNA]</scope>
    <source>
        <strain evidence="3 4">HB161718</strain>
    </source>
</reference>
<dbReference type="EMBL" id="SWCO01000011">
    <property type="protein sequence ID" value="TKB01064.1"/>
    <property type="molecule type" value="Genomic_DNA"/>
</dbReference>
<keyword evidence="1" id="KW-0285">Flavoprotein</keyword>
<comment type="caution">
    <text evidence="3">The sequence shown here is derived from an EMBL/GenBank/DDBJ whole genome shotgun (WGS) entry which is preliminary data.</text>
</comment>
<keyword evidence="1" id="KW-0288">FMN</keyword>
<organism evidence="3 4">
    <name type="scientific">Alteromonas portus</name>
    <dbReference type="NCBI Taxonomy" id="2565549"/>
    <lineage>
        <taxon>Bacteria</taxon>
        <taxon>Pseudomonadati</taxon>
        <taxon>Pseudomonadota</taxon>
        <taxon>Gammaproteobacteria</taxon>
        <taxon>Alteromonadales</taxon>
        <taxon>Alteromonadaceae</taxon>
        <taxon>Alteromonas/Salinimonas group</taxon>
        <taxon>Alteromonas</taxon>
    </lineage>
</organism>
<dbReference type="GO" id="GO:0003955">
    <property type="term" value="F:NAD(P)H dehydrogenase (quinone) activity"/>
    <property type="evidence" value="ECO:0007669"/>
    <property type="project" value="TreeGrafter"/>
</dbReference>
<dbReference type="PANTHER" id="PTHR30546">
    <property type="entry name" value="FLAVODOXIN-RELATED PROTEIN WRBA-RELATED"/>
    <property type="match status" value="1"/>
</dbReference>
<dbReference type="InterPro" id="IPR005025">
    <property type="entry name" value="FMN_Rdtase-like_dom"/>
</dbReference>
<dbReference type="AlphaFoldDB" id="A0A4U0Z8T6"/>
<evidence type="ECO:0000259" key="2">
    <source>
        <dbReference type="Pfam" id="PF03358"/>
    </source>
</evidence>
<evidence type="ECO:0000256" key="1">
    <source>
        <dbReference type="ARBA" id="ARBA00022643"/>
    </source>
</evidence>
<dbReference type="Proteomes" id="UP000305471">
    <property type="component" value="Unassembled WGS sequence"/>
</dbReference>
<feature type="domain" description="NADPH-dependent FMN reductase-like" evidence="2">
    <location>
        <begin position="43"/>
        <end position="119"/>
    </location>
</feature>
<evidence type="ECO:0000313" key="3">
    <source>
        <dbReference type="EMBL" id="TKB01064.1"/>
    </source>
</evidence>
<evidence type="ECO:0000313" key="4">
    <source>
        <dbReference type="Proteomes" id="UP000305471"/>
    </source>
</evidence>
<accession>A0A4U0Z8T6</accession>
<dbReference type="RefSeq" id="WP_136783441.1">
    <property type="nucleotide sequence ID" value="NZ_SWCO01000011.1"/>
</dbReference>
<dbReference type="Pfam" id="PF03358">
    <property type="entry name" value="FMN_red"/>
    <property type="match status" value="1"/>
</dbReference>
<name>A0A4U0Z8T6_9ALTE</name>
<gene>
    <name evidence="3" type="ORF">E5672_17705</name>
</gene>
<dbReference type="PANTHER" id="PTHR30546:SF23">
    <property type="entry name" value="FLAVOPROTEIN-LIKE PROTEIN YCP4-RELATED"/>
    <property type="match status" value="1"/>
</dbReference>
<dbReference type="SUPFAM" id="SSF52218">
    <property type="entry name" value="Flavoproteins"/>
    <property type="match status" value="1"/>
</dbReference>
<protein>
    <submittedName>
        <fullName evidence="3">Flavodoxin family protein</fullName>
    </submittedName>
</protein>
<proteinExistence type="predicted"/>
<dbReference type="GO" id="GO:0016020">
    <property type="term" value="C:membrane"/>
    <property type="evidence" value="ECO:0007669"/>
    <property type="project" value="TreeGrafter"/>
</dbReference>